<dbReference type="PANTHER" id="PTHR45689:SF14">
    <property type="entry name" value="CYCLIC NUCLEOTIDE-GATED CATION CHANNEL SUBUNIT A-LIKE PROTEIN"/>
    <property type="match status" value="1"/>
</dbReference>
<name>A0AAJ7WCU7_9HYME</name>
<keyword evidence="4" id="KW-1185">Reference proteome</keyword>
<reference evidence="5" key="1">
    <citation type="submission" date="2025-08" db="UniProtKB">
        <authorList>
            <consortium name="RefSeq"/>
        </authorList>
    </citation>
    <scope>IDENTIFICATION</scope>
    <source>
        <tissue evidence="5">Whole body</tissue>
    </source>
</reference>
<dbReference type="Pfam" id="PF00027">
    <property type="entry name" value="cNMP_binding"/>
    <property type="match status" value="1"/>
</dbReference>
<evidence type="ECO:0000256" key="2">
    <source>
        <dbReference type="SAM" id="Phobius"/>
    </source>
</evidence>
<dbReference type="SMART" id="SM00100">
    <property type="entry name" value="cNMP"/>
    <property type="match status" value="1"/>
</dbReference>
<evidence type="ECO:0000259" key="3">
    <source>
        <dbReference type="PROSITE" id="PS50042"/>
    </source>
</evidence>
<evidence type="ECO:0000313" key="5">
    <source>
        <dbReference type="RefSeq" id="XP_026671708.1"/>
    </source>
</evidence>
<dbReference type="AlphaFoldDB" id="A0AAJ7WCU7"/>
<accession>A0AAJ7WCU7</accession>
<keyword evidence="2" id="KW-0812">Transmembrane</keyword>
<dbReference type="InterPro" id="IPR000595">
    <property type="entry name" value="cNMP-bd_dom"/>
</dbReference>
<organism evidence="4 5">
    <name type="scientific">Ceratina calcarata</name>
    <dbReference type="NCBI Taxonomy" id="156304"/>
    <lineage>
        <taxon>Eukaryota</taxon>
        <taxon>Metazoa</taxon>
        <taxon>Ecdysozoa</taxon>
        <taxon>Arthropoda</taxon>
        <taxon>Hexapoda</taxon>
        <taxon>Insecta</taxon>
        <taxon>Pterygota</taxon>
        <taxon>Neoptera</taxon>
        <taxon>Endopterygota</taxon>
        <taxon>Hymenoptera</taxon>
        <taxon>Apocrita</taxon>
        <taxon>Aculeata</taxon>
        <taxon>Apoidea</taxon>
        <taxon>Anthophila</taxon>
        <taxon>Apidae</taxon>
        <taxon>Ceratina</taxon>
        <taxon>Zadontomerus</taxon>
    </lineage>
</organism>
<dbReference type="InterPro" id="IPR051413">
    <property type="entry name" value="K/Na_HCN_channel"/>
</dbReference>
<evidence type="ECO:0000313" key="4">
    <source>
        <dbReference type="Proteomes" id="UP000694925"/>
    </source>
</evidence>
<keyword evidence="2" id="KW-1133">Transmembrane helix</keyword>
<dbReference type="Gene3D" id="1.10.287.630">
    <property type="entry name" value="Helix hairpin bin"/>
    <property type="match status" value="1"/>
</dbReference>
<proteinExistence type="predicted"/>
<dbReference type="PANTHER" id="PTHR45689">
    <property type="entry name" value="I[[H]] CHANNEL, ISOFORM E"/>
    <property type="match status" value="1"/>
</dbReference>
<dbReference type="KEGG" id="ccal:108627609"/>
<dbReference type="GO" id="GO:0098855">
    <property type="term" value="C:HCN channel complex"/>
    <property type="evidence" value="ECO:0007669"/>
    <property type="project" value="TreeGrafter"/>
</dbReference>
<feature type="compositionally biased region" description="Basic and acidic residues" evidence="1">
    <location>
        <begin position="300"/>
        <end position="322"/>
    </location>
</feature>
<dbReference type="GeneID" id="108627609"/>
<dbReference type="Proteomes" id="UP000694925">
    <property type="component" value="Unplaced"/>
</dbReference>
<evidence type="ECO:0000256" key="1">
    <source>
        <dbReference type="SAM" id="MobiDB-lite"/>
    </source>
</evidence>
<feature type="compositionally biased region" description="Acidic residues" evidence="1">
    <location>
        <begin position="285"/>
        <end position="299"/>
    </location>
</feature>
<dbReference type="SUPFAM" id="SSF51206">
    <property type="entry name" value="cAMP-binding domain-like"/>
    <property type="match status" value="1"/>
</dbReference>
<protein>
    <submittedName>
        <fullName evidence="5">Uncharacterized protein LOC108627609</fullName>
    </submittedName>
</protein>
<dbReference type="CDD" id="cd00038">
    <property type="entry name" value="CAP_ED"/>
    <property type="match status" value="1"/>
</dbReference>
<dbReference type="RefSeq" id="XP_026671708.1">
    <property type="nucleotide sequence ID" value="XM_026815907.1"/>
</dbReference>
<feature type="compositionally biased region" description="Basic and acidic residues" evidence="1">
    <location>
        <begin position="265"/>
        <end position="284"/>
    </location>
</feature>
<dbReference type="GO" id="GO:0035725">
    <property type="term" value="P:sodium ion transmembrane transport"/>
    <property type="evidence" value="ECO:0007669"/>
    <property type="project" value="TreeGrafter"/>
</dbReference>
<sequence>MYFYRENLHMRRDSLIYLTYFHMGIALNIFHVATVIVLQLNQSAAEPELKYQRIMHRVKEYMRDKKLPENLRNKLKIYYEYRFQGSYFKENAICGTLSSHLNQEIMVHSSRALIETSTILHALPRNVLSNLMGVLKPVIYLSEDVIYKSETLADCMFFVVSGTVALITFNGKEICHEKDGGYFGEAALIYPDKRRLESVITLEVCELLRLNRRDFKRMFTHKCTFYERLERAAEIRRDQINKLTIAVIEAEMTQMYNTETDVEDENGKDYERERTDKETDHEKSEENDEDAEPSDDAAAAEEKNDFEGNDEGRKEDGENGEG</sequence>
<dbReference type="InterPro" id="IPR014710">
    <property type="entry name" value="RmlC-like_jellyroll"/>
</dbReference>
<feature type="transmembrane region" description="Helical" evidence="2">
    <location>
        <begin position="20"/>
        <end position="40"/>
    </location>
</feature>
<feature type="domain" description="Cyclic nucleotide-binding" evidence="3">
    <location>
        <begin position="119"/>
        <end position="219"/>
    </location>
</feature>
<dbReference type="InterPro" id="IPR018490">
    <property type="entry name" value="cNMP-bd_dom_sf"/>
</dbReference>
<dbReference type="Gene3D" id="2.60.120.10">
    <property type="entry name" value="Jelly Rolls"/>
    <property type="match status" value="1"/>
</dbReference>
<dbReference type="GO" id="GO:0005249">
    <property type="term" value="F:voltage-gated potassium channel activity"/>
    <property type="evidence" value="ECO:0007669"/>
    <property type="project" value="TreeGrafter"/>
</dbReference>
<feature type="region of interest" description="Disordered" evidence="1">
    <location>
        <begin position="256"/>
        <end position="322"/>
    </location>
</feature>
<dbReference type="PROSITE" id="PS50042">
    <property type="entry name" value="CNMP_BINDING_3"/>
    <property type="match status" value="1"/>
</dbReference>
<gene>
    <name evidence="5" type="primary">LOC108627609</name>
</gene>
<keyword evidence="2" id="KW-0472">Membrane</keyword>
<dbReference type="GO" id="GO:0003254">
    <property type="term" value="P:regulation of membrane depolarization"/>
    <property type="evidence" value="ECO:0007669"/>
    <property type="project" value="TreeGrafter"/>
</dbReference>